<organism evidence="1 2">
    <name type="scientific">Dyadobacter pollutisoli</name>
    <dbReference type="NCBI Taxonomy" id="2910158"/>
    <lineage>
        <taxon>Bacteria</taxon>
        <taxon>Pseudomonadati</taxon>
        <taxon>Bacteroidota</taxon>
        <taxon>Cytophagia</taxon>
        <taxon>Cytophagales</taxon>
        <taxon>Spirosomataceae</taxon>
        <taxon>Dyadobacter</taxon>
    </lineage>
</organism>
<evidence type="ECO:0000313" key="1">
    <source>
        <dbReference type="EMBL" id="WAC12286.1"/>
    </source>
</evidence>
<dbReference type="PANTHER" id="PTHR32305:SF15">
    <property type="entry name" value="PROTEIN RHSA-RELATED"/>
    <property type="match status" value="1"/>
</dbReference>
<name>A0A9E8SM01_9BACT</name>
<dbReference type="Proteomes" id="UP001164653">
    <property type="component" value="Chromosome"/>
</dbReference>
<protein>
    <recommendedName>
        <fullName evidence="3">RHS repeat-associated core domain-containing protein</fullName>
    </recommendedName>
</protein>
<sequence length="909" mass="100811">MNTIVQVGQYAQGTLTYLNITDEQGNVTNEFTDLLGQVICRQVISGAGTLTTNYVFDDLGLLRAVLQPNYQDVASLVDHAFTYDYDDRGRMTVKRIPGGGVTEMVYDQYNRLAMSRDANQLARGVWGFTKYDALDRPIVNGEIASALNRTDWSVAVDAATQHHETRSNGTIAGYSLNSTAPKNATEANILSITFYDDYAFSKAANLSYNAGYYASSNANVKGQLTGGRTRMLPGNGAAGSWLTSATYYDIEYRPIQATRELYDLGAGAIEKVSTQYKYDLAPIVSEQKTEQILAGNVTHTHLATFSYDHADRMLAIKEKVTSGASVKEAFTVAQRYNALGQLQSKWFHSDDGSKYRLRTDYTNNIRGWLTDGKTVYRKEAIGPDLSYFGFGLTYANGATYTNGNISQMQWLNKDEAAFTKGLSFSYDGANRLTGSTGLNGYLDTEKSITYDKNGNLKTLVRAGAVVDNLTYAYLGNRLSAVTDGSGSNLGVKNGVSNYGYDANGNMISDGNRNATLNYNYLNLPKTVTIGGKTLTYDYDAAGTKHKYIADTVTFKYAGAFEYKQVGASNVLDRIALREGQAVFRKGALKFEYGLKDHLGNVRVVFDEFGQVLQRTDYYPFGLSINRDGALPKVQNWVNRYLYNEKELQVGSGYLDFGARMYMPEVGRMSTVDRYAAKYGNVSGYQFGLNSPISNIDVNGDSAWKITNEWNSTFIKKFSDDLPAYIQKYTARKDKCTCDDLGLSVIMDFSKDNQLPFQWETESKSFDAASSEYSDYDTFSHDVKATSGAPDFQNKENTVSVNAIDANRGSILLNTRESNGRAHHVQMVMGRSSDGKSLLIKQGNFNNLGRIIGSGDPHSLRYLGVPIQTGVYNQKTDVWRNISNGSASNNFSSKERLIYRAFNFNNWNRK</sequence>
<dbReference type="NCBIfam" id="TIGR03696">
    <property type="entry name" value="Rhs_assc_core"/>
    <property type="match status" value="1"/>
</dbReference>
<evidence type="ECO:0008006" key="3">
    <source>
        <dbReference type="Google" id="ProtNLM"/>
    </source>
</evidence>
<evidence type="ECO:0000313" key="2">
    <source>
        <dbReference type="Proteomes" id="UP001164653"/>
    </source>
</evidence>
<dbReference type="KEGG" id="dpf:ON006_31745"/>
<dbReference type="Gene3D" id="2.180.10.10">
    <property type="entry name" value="RHS repeat-associated core"/>
    <property type="match status" value="1"/>
</dbReference>
<dbReference type="InterPro" id="IPR050708">
    <property type="entry name" value="T6SS_VgrG/RHS"/>
</dbReference>
<accession>A0A9E8SM01</accession>
<dbReference type="InterPro" id="IPR022385">
    <property type="entry name" value="Rhs_assc_core"/>
</dbReference>
<dbReference type="AlphaFoldDB" id="A0A9E8SM01"/>
<dbReference type="EMBL" id="CP112998">
    <property type="protein sequence ID" value="WAC12286.1"/>
    <property type="molecule type" value="Genomic_DNA"/>
</dbReference>
<reference evidence="1" key="1">
    <citation type="submission" date="2022-11" db="EMBL/GenBank/DDBJ databases">
        <title>Dyadobacter pollutisoli sp. nov., isolated from plastic dumped soil.</title>
        <authorList>
            <person name="Kim J.M."/>
            <person name="Kim K.R."/>
            <person name="Lee J.K."/>
            <person name="Hao L."/>
            <person name="Jeon C.O."/>
        </authorList>
    </citation>
    <scope>NUCLEOTIDE SEQUENCE</scope>
    <source>
        <strain evidence="1">U1</strain>
    </source>
</reference>
<keyword evidence="2" id="KW-1185">Reference proteome</keyword>
<dbReference type="RefSeq" id="WP_244821849.1">
    <property type="nucleotide sequence ID" value="NZ_CP112998.1"/>
</dbReference>
<gene>
    <name evidence="1" type="ORF">ON006_31745</name>
</gene>
<dbReference type="PANTHER" id="PTHR32305">
    <property type="match status" value="1"/>
</dbReference>
<proteinExistence type="predicted"/>